<dbReference type="RefSeq" id="WP_229027199.1">
    <property type="nucleotide sequence ID" value="NZ_JADMUL010000011.1"/>
</dbReference>
<proteinExistence type="predicted"/>
<organism evidence="1 2">
    <name type="scientific">Faecalitalea cylindroides</name>
    <dbReference type="NCBI Taxonomy" id="39483"/>
    <lineage>
        <taxon>Bacteria</taxon>
        <taxon>Bacillati</taxon>
        <taxon>Bacillota</taxon>
        <taxon>Erysipelotrichia</taxon>
        <taxon>Erysipelotrichales</taxon>
        <taxon>Erysipelotrichaceae</taxon>
        <taxon>Faecalitalea</taxon>
    </lineage>
</organism>
<dbReference type="EMBL" id="JAQNCK010000009">
    <property type="protein sequence ID" value="MDC0827950.1"/>
    <property type="molecule type" value="Genomic_DNA"/>
</dbReference>
<name>A0AAW6FR22_9FIRM</name>
<evidence type="ECO:0000313" key="1">
    <source>
        <dbReference type="EMBL" id="MDC0827950.1"/>
    </source>
</evidence>
<gene>
    <name evidence="1" type="ORF">POG00_04410</name>
</gene>
<dbReference type="AlphaFoldDB" id="A0AAW6FR22"/>
<sequence>MNEMIAVNLLSGHSHEVFEADRFVKRIWESCEFWFEDGSYTILLRRIFDAPEDGFEYSCYRINGNLYKSLLTNSHDELVKLAPKIVQGTLF</sequence>
<dbReference type="Proteomes" id="UP001220658">
    <property type="component" value="Unassembled WGS sequence"/>
</dbReference>
<reference evidence="1" key="1">
    <citation type="submission" date="2023-01" db="EMBL/GenBank/DDBJ databases">
        <title>Human gut microbiome strain richness.</title>
        <authorList>
            <person name="Chen-Liaw A."/>
        </authorList>
    </citation>
    <scope>NUCLEOTIDE SEQUENCE</scope>
    <source>
        <strain evidence="1">D55st1_G4_D55t1_190419</strain>
    </source>
</reference>
<evidence type="ECO:0000313" key="2">
    <source>
        <dbReference type="Proteomes" id="UP001220658"/>
    </source>
</evidence>
<protein>
    <submittedName>
        <fullName evidence="1">Uncharacterized protein</fullName>
    </submittedName>
</protein>
<accession>A0AAW6FR22</accession>
<comment type="caution">
    <text evidence="1">The sequence shown here is derived from an EMBL/GenBank/DDBJ whole genome shotgun (WGS) entry which is preliminary data.</text>
</comment>